<proteinExistence type="predicted"/>
<reference evidence="3" key="1">
    <citation type="journal article" date="2008" name="PLoS ONE">
        <title>Survival in nuclear waste, extreme resistance, and potential applications gleaned from the genome sequence of Kineococcus radiotolerans SRS30216.</title>
        <authorList>
            <person name="Bagwell C.E."/>
            <person name="Bhat S."/>
            <person name="Hawkins G.M."/>
            <person name="Smith B.W."/>
            <person name="Biswas T."/>
            <person name="Hoover T.R."/>
            <person name="Saunders E."/>
            <person name="Han C.S."/>
            <person name="Tsodikov O.V."/>
            <person name="Shimkets L.J."/>
        </authorList>
    </citation>
    <scope>NUCLEOTIDE SEQUENCE [LARGE SCALE GENOMIC DNA]</scope>
    <source>
        <strain evidence="3">ATCC BAA-149 / DSM 14245 / SRS30216</strain>
    </source>
</reference>
<evidence type="ECO:0000313" key="3">
    <source>
        <dbReference type="Proteomes" id="UP000001116"/>
    </source>
</evidence>
<dbReference type="Proteomes" id="UP000001116">
    <property type="component" value="Chromosome"/>
</dbReference>
<keyword evidence="3" id="KW-1185">Reference proteome</keyword>
<sequence>MVTWSDSGLVRGGWRSAYGSSKNPAFVRWAAERGGVAWRSPWVWVSGPTSSSAPSTSSAELLRAHRGMTVTSSDTQGRANRLHGLSYSKPGATWR</sequence>
<dbReference type="EMBL" id="CP000750">
    <property type="protein sequence ID" value="ABS04090.1"/>
    <property type="molecule type" value="Genomic_DNA"/>
</dbReference>
<name>A6WBA1_KINRD</name>
<dbReference type="AlphaFoldDB" id="A6WBA1"/>
<evidence type="ECO:0000256" key="1">
    <source>
        <dbReference type="SAM" id="MobiDB-lite"/>
    </source>
</evidence>
<feature type="compositionally biased region" description="Polar residues" evidence="1">
    <location>
        <begin position="69"/>
        <end position="78"/>
    </location>
</feature>
<dbReference type="KEGG" id="kra:Krad_2617"/>
<organism evidence="2 3">
    <name type="scientific">Kineococcus radiotolerans (strain ATCC BAA-149 / DSM 14245 / SRS30216)</name>
    <dbReference type="NCBI Taxonomy" id="266940"/>
    <lineage>
        <taxon>Bacteria</taxon>
        <taxon>Bacillati</taxon>
        <taxon>Actinomycetota</taxon>
        <taxon>Actinomycetes</taxon>
        <taxon>Kineosporiales</taxon>
        <taxon>Kineosporiaceae</taxon>
        <taxon>Kineococcus</taxon>
    </lineage>
</organism>
<dbReference type="HOGENOM" id="CLU_2369110_0_0_11"/>
<evidence type="ECO:0000313" key="2">
    <source>
        <dbReference type="EMBL" id="ABS04090.1"/>
    </source>
</evidence>
<accession>A6WBA1</accession>
<protein>
    <submittedName>
        <fullName evidence="2">Uncharacterized protein</fullName>
    </submittedName>
</protein>
<gene>
    <name evidence="2" type="ordered locus">Krad_2617</name>
</gene>
<feature type="region of interest" description="Disordered" evidence="1">
    <location>
        <begin position="69"/>
        <end position="95"/>
    </location>
</feature>